<sequence length="144" mass="16227">QKDILSLLDLIPQWFTYKKPQKRSRRGTGPAPLVDENQEEEEEDLLDPLLSRWIFSLLSNLDSRLVSEEISVLRTLARSSISLISLGRIRKVALLSRVGGTDASTSKTFNEAPVWIVVVAISTVWGQSDLWQEAVNQLSKVPRL</sequence>
<accession>A0ACD0NSH0</accession>
<dbReference type="EMBL" id="KZ820146">
    <property type="protein sequence ID" value="PWN48766.1"/>
    <property type="molecule type" value="Genomic_DNA"/>
</dbReference>
<evidence type="ECO:0000313" key="2">
    <source>
        <dbReference type="Proteomes" id="UP000245626"/>
    </source>
</evidence>
<feature type="non-terminal residue" evidence="1">
    <location>
        <position position="1"/>
    </location>
</feature>
<protein>
    <submittedName>
        <fullName evidence="1">Uncharacterized protein</fullName>
    </submittedName>
</protein>
<name>A0ACD0NSH0_9BASI</name>
<organism evidence="1 2">
    <name type="scientific">Violaceomyces palustris</name>
    <dbReference type="NCBI Taxonomy" id="1673888"/>
    <lineage>
        <taxon>Eukaryota</taxon>
        <taxon>Fungi</taxon>
        <taxon>Dikarya</taxon>
        <taxon>Basidiomycota</taxon>
        <taxon>Ustilaginomycotina</taxon>
        <taxon>Ustilaginomycetes</taxon>
        <taxon>Violaceomycetales</taxon>
        <taxon>Violaceomycetaceae</taxon>
        <taxon>Violaceomyces</taxon>
    </lineage>
</organism>
<proteinExistence type="predicted"/>
<dbReference type="Proteomes" id="UP000245626">
    <property type="component" value="Unassembled WGS sequence"/>
</dbReference>
<keyword evidence="2" id="KW-1185">Reference proteome</keyword>
<reference evidence="1 2" key="1">
    <citation type="journal article" date="2018" name="Mol. Biol. Evol.">
        <title>Broad Genomic Sampling Reveals a Smut Pathogenic Ancestry of the Fungal Clade Ustilaginomycotina.</title>
        <authorList>
            <person name="Kijpornyongpan T."/>
            <person name="Mondo S.J."/>
            <person name="Barry K."/>
            <person name="Sandor L."/>
            <person name="Lee J."/>
            <person name="Lipzen A."/>
            <person name="Pangilinan J."/>
            <person name="LaButti K."/>
            <person name="Hainaut M."/>
            <person name="Henrissat B."/>
            <person name="Grigoriev I.V."/>
            <person name="Spatafora J.W."/>
            <person name="Aime M.C."/>
        </authorList>
    </citation>
    <scope>NUCLEOTIDE SEQUENCE [LARGE SCALE GENOMIC DNA]</scope>
    <source>
        <strain evidence="1 2">SA 807</strain>
    </source>
</reference>
<evidence type="ECO:0000313" key="1">
    <source>
        <dbReference type="EMBL" id="PWN48766.1"/>
    </source>
</evidence>
<gene>
    <name evidence="1" type="ORF">IE53DRAFT_370334</name>
</gene>